<dbReference type="Gene3D" id="3.40.1360.10">
    <property type="match status" value="1"/>
</dbReference>
<protein>
    <recommendedName>
        <fullName evidence="12 13">DNA primase</fullName>
        <ecNumber evidence="12">2.7.7.101</ecNumber>
    </recommendedName>
</protein>
<evidence type="ECO:0000313" key="15">
    <source>
        <dbReference type="EMBL" id="UOO89574.1"/>
    </source>
</evidence>
<evidence type="ECO:0000256" key="4">
    <source>
        <dbReference type="ARBA" id="ARBA00022695"/>
    </source>
</evidence>
<comment type="catalytic activity">
    <reaction evidence="12">
        <text>ssDNA + n NTP = ssDNA/pppN(pN)n-1 hybrid + (n-1) diphosphate.</text>
        <dbReference type="EC" id="2.7.7.101"/>
    </reaction>
</comment>
<comment type="function">
    <text evidence="12 13">RNA polymerase that catalyzes the synthesis of short RNA molecules used as primers for DNA polymerase during DNA replication.</text>
</comment>
<keyword evidence="3 12" id="KW-0808">Transferase</keyword>
<evidence type="ECO:0000256" key="12">
    <source>
        <dbReference type="HAMAP-Rule" id="MF_00974"/>
    </source>
</evidence>
<feature type="domain" description="Toprim" evidence="14">
    <location>
        <begin position="257"/>
        <end position="339"/>
    </location>
</feature>
<evidence type="ECO:0000256" key="11">
    <source>
        <dbReference type="ARBA" id="ARBA00023163"/>
    </source>
</evidence>
<dbReference type="HAMAP" id="MF_00974">
    <property type="entry name" value="DNA_primase_DnaG"/>
    <property type="match status" value="1"/>
</dbReference>
<feature type="zinc finger region" description="CHC2-type" evidence="12">
    <location>
        <begin position="37"/>
        <end position="61"/>
    </location>
</feature>
<evidence type="ECO:0000256" key="5">
    <source>
        <dbReference type="ARBA" id="ARBA00022705"/>
    </source>
</evidence>
<dbReference type="SUPFAM" id="SSF56731">
    <property type="entry name" value="DNA primase core"/>
    <property type="match status" value="1"/>
</dbReference>
<dbReference type="PANTHER" id="PTHR30313">
    <property type="entry name" value="DNA PRIMASE"/>
    <property type="match status" value="1"/>
</dbReference>
<dbReference type="EC" id="2.7.7.101" evidence="12"/>
<dbReference type="InterPro" id="IPR034151">
    <property type="entry name" value="TOPRIM_DnaG_bac"/>
</dbReference>
<dbReference type="Pfam" id="PF10410">
    <property type="entry name" value="DnaB_bind"/>
    <property type="match status" value="1"/>
</dbReference>
<dbReference type="SMART" id="SM00493">
    <property type="entry name" value="TOPRIM"/>
    <property type="match status" value="1"/>
</dbReference>
<accession>A0ABY4E1A6</accession>
<evidence type="ECO:0000256" key="10">
    <source>
        <dbReference type="ARBA" id="ARBA00023125"/>
    </source>
</evidence>
<dbReference type="Gene3D" id="1.20.50.20">
    <property type="entry name" value="DnaG, RNA polymerase domain, helical bundle"/>
    <property type="match status" value="1"/>
</dbReference>
<dbReference type="Gene3D" id="3.90.980.10">
    <property type="entry name" value="DNA primase, catalytic core, N-terminal domain"/>
    <property type="match status" value="1"/>
</dbReference>
<keyword evidence="8 12" id="KW-0862">Zinc</keyword>
<evidence type="ECO:0000313" key="16">
    <source>
        <dbReference type="Proteomes" id="UP000832011"/>
    </source>
</evidence>
<evidence type="ECO:0000256" key="3">
    <source>
        <dbReference type="ARBA" id="ARBA00022679"/>
    </source>
</evidence>
<dbReference type="RefSeq" id="WP_058305473.1">
    <property type="nucleotide sequence ID" value="NZ_CABKVG010000007.1"/>
</dbReference>
<dbReference type="Pfam" id="PF08278">
    <property type="entry name" value="DnaG_DnaB_bind"/>
    <property type="match status" value="1"/>
</dbReference>
<dbReference type="Gene3D" id="3.90.580.10">
    <property type="entry name" value="Zinc finger, CHC2-type domain"/>
    <property type="match status" value="1"/>
</dbReference>
<reference evidence="15 16" key="1">
    <citation type="journal article" date="2022" name="Res Sq">
        <title>Evolution of multicellular longitudinally dividing oral cavity symbionts (Neisseriaceae).</title>
        <authorList>
            <person name="Nyongesa S."/>
            <person name="Weber P."/>
            <person name="Bernet E."/>
            <person name="Pullido F."/>
            <person name="Nieckarz M."/>
            <person name="Delaby M."/>
            <person name="Nieves C."/>
            <person name="Viehboeck T."/>
            <person name="Krause N."/>
            <person name="Rivera-Millot A."/>
            <person name="Nakamura A."/>
            <person name="Vischer N."/>
            <person name="VanNieuwenhze M."/>
            <person name="Brun Y."/>
            <person name="Cava F."/>
            <person name="Bulgheresi S."/>
            <person name="Veyrier F."/>
        </authorList>
    </citation>
    <scope>NUCLEOTIDE SEQUENCE [LARGE SCALE GENOMIC DNA]</scope>
    <source>
        <strain evidence="15 16">SN4</strain>
    </source>
</reference>
<dbReference type="InterPro" id="IPR050219">
    <property type="entry name" value="DnaG_primase"/>
</dbReference>
<dbReference type="PROSITE" id="PS50880">
    <property type="entry name" value="TOPRIM"/>
    <property type="match status" value="1"/>
</dbReference>
<dbReference type="InterPro" id="IPR019475">
    <property type="entry name" value="DNA_primase_DnaB-bd"/>
</dbReference>
<keyword evidence="10 12" id="KW-0238">DNA-binding</keyword>
<comment type="subunit">
    <text evidence="12">Monomer. Interacts with DnaB.</text>
</comment>
<dbReference type="Pfam" id="PF08275">
    <property type="entry name" value="DNAG_N"/>
    <property type="match status" value="1"/>
</dbReference>
<keyword evidence="5 12" id="KW-0235">DNA replication</keyword>
<dbReference type="EMBL" id="CP091511">
    <property type="protein sequence ID" value="UOO89574.1"/>
    <property type="molecule type" value="Genomic_DNA"/>
</dbReference>
<organism evidence="15 16">
    <name type="scientific">Vitreoscilla massiliensis</name>
    <dbReference type="NCBI Taxonomy" id="1689272"/>
    <lineage>
        <taxon>Bacteria</taxon>
        <taxon>Pseudomonadati</taxon>
        <taxon>Pseudomonadota</taxon>
        <taxon>Betaproteobacteria</taxon>
        <taxon>Neisseriales</taxon>
        <taxon>Neisseriaceae</taxon>
        <taxon>Vitreoscilla</taxon>
    </lineage>
</organism>
<dbReference type="Pfam" id="PF13155">
    <property type="entry name" value="Toprim_2"/>
    <property type="match status" value="1"/>
</dbReference>
<dbReference type="PIRSF" id="PIRSF002811">
    <property type="entry name" value="DnaG"/>
    <property type="match status" value="1"/>
</dbReference>
<dbReference type="PANTHER" id="PTHR30313:SF2">
    <property type="entry name" value="DNA PRIMASE"/>
    <property type="match status" value="1"/>
</dbReference>
<dbReference type="Gene3D" id="1.10.860.10">
    <property type="entry name" value="DNAb Helicase, Chain A"/>
    <property type="match status" value="1"/>
</dbReference>
<dbReference type="NCBIfam" id="TIGR01391">
    <property type="entry name" value="dnaG"/>
    <property type="match status" value="1"/>
</dbReference>
<dbReference type="CDD" id="cd03364">
    <property type="entry name" value="TOPRIM_DnaG_primases"/>
    <property type="match status" value="1"/>
</dbReference>
<dbReference type="SMART" id="SM00766">
    <property type="entry name" value="DnaG_DnaB_bind"/>
    <property type="match status" value="1"/>
</dbReference>
<dbReference type="Proteomes" id="UP000832011">
    <property type="component" value="Chromosome"/>
</dbReference>
<dbReference type="SUPFAM" id="SSF117023">
    <property type="entry name" value="DNA primase DnaG, C-terminal domain"/>
    <property type="match status" value="1"/>
</dbReference>
<dbReference type="InterPro" id="IPR030846">
    <property type="entry name" value="DnaG_bac"/>
</dbReference>
<dbReference type="InterPro" id="IPR013173">
    <property type="entry name" value="DNA_primase_DnaG_DnaB-bd_dom"/>
</dbReference>
<comment type="domain">
    <text evidence="12">Contains an N-terminal zinc-binding domain, a central core domain that contains the primase activity, and a C-terminal DnaB-binding domain.</text>
</comment>
<dbReference type="InterPro" id="IPR002694">
    <property type="entry name" value="Znf_CHC2"/>
</dbReference>
<dbReference type="InterPro" id="IPR006295">
    <property type="entry name" value="DNA_primase_DnaG"/>
</dbReference>
<sequence length="592" mass="66119">MIPSDFIDELLQKVDIVDVIDEAVPLKKGGQNYLACCPFHKEKTPSFTVSPSKQFYHCFSCGAHGSAIGFTMEYNGMSFVDAVEKLADRVGLVVPHTKDSMAVDPAVKKAKQQQKLALQDTTRLAAEYYYQQLPKNERALAYAHKRGLSNDIIETYQIGYVGDAWQALQAAFPNDYHNPLLEEAGLVIDKEGKRYDRFRDRLMFPIRNPSGQVIGFGGRILDKGEPKYLNSPETPLFDKGRELYGLFEGKAAIKQAERVLVVEGYMDVVALAQQGVGYAVATLGTATSADHIKTLLRHSDKLYFCFDGDSAGHKAAWRALENALPLLKDDKSLAFLFLPDGEDPDSYIRAHGKAAFEDLLVHHSQALSAYLFAKLTQGLDLHQHEHQARLVQQASQLIAQIGNAPALKLLLKNNLMDLTGIDRYDLAQLMGEQIKTKPVKAKNYRLPVMPPQAVSHTLVETQIMWLLINPNWASYITLPEYWPLQGDYACLADLADMLKSSPAPMSTARVLELMRDSIHANAINQLMRHVSQYMEGFVNSSPEDEQGFQDGMQRLLKELKAQQIQDLVLKNSTVGLSNDENRLLVALISDRP</sequence>
<dbReference type="InterPro" id="IPR006171">
    <property type="entry name" value="TOPRIM_dom"/>
</dbReference>
<dbReference type="Pfam" id="PF01807">
    <property type="entry name" value="Zn_ribbon_DnaG"/>
    <property type="match status" value="1"/>
</dbReference>
<keyword evidence="4 12" id="KW-0548">Nucleotidyltransferase</keyword>
<dbReference type="SUPFAM" id="SSF57783">
    <property type="entry name" value="Zinc beta-ribbon"/>
    <property type="match status" value="1"/>
</dbReference>
<proteinExistence type="inferred from homology"/>
<evidence type="ECO:0000256" key="7">
    <source>
        <dbReference type="ARBA" id="ARBA00022771"/>
    </source>
</evidence>
<dbReference type="InterPro" id="IPR036977">
    <property type="entry name" value="DNA_primase_Znf_CHC2"/>
</dbReference>
<keyword evidence="16" id="KW-1185">Reference proteome</keyword>
<evidence type="ECO:0000256" key="8">
    <source>
        <dbReference type="ARBA" id="ARBA00022833"/>
    </source>
</evidence>
<evidence type="ECO:0000259" key="14">
    <source>
        <dbReference type="PROSITE" id="PS50880"/>
    </source>
</evidence>
<gene>
    <name evidence="12 15" type="primary">dnaG</name>
    <name evidence="15" type="ORF">LVJ82_00900</name>
</gene>
<dbReference type="InterPro" id="IPR037068">
    <property type="entry name" value="DNA_primase_core_N_sf"/>
</dbReference>
<comment type="cofactor">
    <cofactor evidence="12 13">
        <name>Zn(2+)</name>
        <dbReference type="ChEBI" id="CHEBI:29105"/>
    </cofactor>
    <text evidence="12 13">Binds 1 zinc ion per monomer.</text>
</comment>
<dbReference type="InterPro" id="IPR013264">
    <property type="entry name" value="DNAG_N"/>
</dbReference>
<keyword evidence="9" id="KW-0460">Magnesium</keyword>
<keyword evidence="11 12" id="KW-0804">Transcription</keyword>
<keyword evidence="6 12" id="KW-0479">Metal-binding</keyword>
<evidence type="ECO:0000256" key="13">
    <source>
        <dbReference type="PIRNR" id="PIRNR002811"/>
    </source>
</evidence>
<evidence type="ECO:0000256" key="2">
    <source>
        <dbReference type="ARBA" id="ARBA00022515"/>
    </source>
</evidence>
<keyword evidence="7 12" id="KW-0863">Zinc-finger</keyword>
<keyword evidence="1 12" id="KW-0240">DNA-directed RNA polymerase</keyword>
<evidence type="ECO:0000256" key="9">
    <source>
        <dbReference type="ARBA" id="ARBA00022842"/>
    </source>
</evidence>
<comment type="similarity">
    <text evidence="12 13">Belongs to the DnaG primase family.</text>
</comment>
<name>A0ABY4E1A6_9NEIS</name>
<evidence type="ECO:0000256" key="6">
    <source>
        <dbReference type="ARBA" id="ARBA00022723"/>
    </source>
</evidence>
<keyword evidence="2 12" id="KW-0639">Primosome</keyword>
<evidence type="ECO:0000256" key="1">
    <source>
        <dbReference type="ARBA" id="ARBA00022478"/>
    </source>
</evidence>
<dbReference type="SMART" id="SM00400">
    <property type="entry name" value="ZnF_CHCC"/>
    <property type="match status" value="1"/>
</dbReference>
<dbReference type="InterPro" id="IPR016136">
    <property type="entry name" value="DNA_helicase_N/primase_C"/>
</dbReference>